<dbReference type="AlphaFoldDB" id="A0A5C6RNH7"/>
<evidence type="ECO:0000259" key="1">
    <source>
        <dbReference type="SMART" id="SM00670"/>
    </source>
</evidence>
<name>A0A5C6RNH7_9BACT</name>
<dbReference type="OrthoDB" id="597986at2"/>
<dbReference type="InterPro" id="IPR029060">
    <property type="entry name" value="PIN-like_dom_sf"/>
</dbReference>
<keyword evidence="3" id="KW-1185">Reference proteome</keyword>
<dbReference type="SUPFAM" id="SSF88723">
    <property type="entry name" value="PIN domain-like"/>
    <property type="match status" value="1"/>
</dbReference>
<dbReference type="InterPro" id="IPR002850">
    <property type="entry name" value="PIN_toxin-like"/>
</dbReference>
<dbReference type="Pfam" id="PF13470">
    <property type="entry name" value="PIN_3"/>
    <property type="match status" value="1"/>
</dbReference>
<dbReference type="RefSeq" id="WP_147166959.1">
    <property type="nucleotide sequence ID" value="NZ_VOOR01000013.1"/>
</dbReference>
<reference evidence="2 3" key="1">
    <citation type="submission" date="2019-08" db="EMBL/GenBank/DDBJ databases">
        <title>Genome of Phaeodactylibacter luteus.</title>
        <authorList>
            <person name="Bowman J.P."/>
        </authorList>
    </citation>
    <scope>NUCLEOTIDE SEQUENCE [LARGE SCALE GENOMIC DNA]</scope>
    <source>
        <strain evidence="2 3">KCTC 42180</strain>
    </source>
</reference>
<dbReference type="Proteomes" id="UP000321580">
    <property type="component" value="Unassembled WGS sequence"/>
</dbReference>
<dbReference type="PANTHER" id="PTHR34610:SF3">
    <property type="entry name" value="SSL7007 PROTEIN"/>
    <property type="match status" value="1"/>
</dbReference>
<gene>
    <name evidence="2" type="ORF">FRY97_08160</name>
</gene>
<evidence type="ECO:0000313" key="3">
    <source>
        <dbReference type="Proteomes" id="UP000321580"/>
    </source>
</evidence>
<organism evidence="2 3">
    <name type="scientific">Phaeodactylibacter luteus</name>
    <dbReference type="NCBI Taxonomy" id="1564516"/>
    <lineage>
        <taxon>Bacteria</taxon>
        <taxon>Pseudomonadati</taxon>
        <taxon>Bacteroidota</taxon>
        <taxon>Saprospiria</taxon>
        <taxon>Saprospirales</taxon>
        <taxon>Haliscomenobacteraceae</taxon>
        <taxon>Phaeodactylibacter</taxon>
    </lineage>
</organism>
<dbReference type="NCBIfam" id="TIGR00305">
    <property type="entry name" value="putative toxin-antitoxin system toxin component, PIN family"/>
    <property type="match status" value="1"/>
</dbReference>
<proteinExistence type="predicted"/>
<protein>
    <submittedName>
        <fullName evidence="2">Putative toxin-antitoxin system toxin component, PIN family</fullName>
    </submittedName>
</protein>
<dbReference type="SMART" id="SM00670">
    <property type="entry name" value="PINc"/>
    <property type="match status" value="1"/>
</dbReference>
<dbReference type="Gene3D" id="3.40.50.1010">
    <property type="entry name" value="5'-nuclease"/>
    <property type="match status" value="1"/>
</dbReference>
<accession>A0A5C6RNH7</accession>
<dbReference type="InterPro" id="IPR002716">
    <property type="entry name" value="PIN_dom"/>
</dbReference>
<dbReference type="PANTHER" id="PTHR34610">
    <property type="entry name" value="SSL7007 PROTEIN"/>
    <property type="match status" value="1"/>
</dbReference>
<dbReference type="EMBL" id="VOOR01000013">
    <property type="protein sequence ID" value="TXB63783.1"/>
    <property type="molecule type" value="Genomic_DNA"/>
</dbReference>
<evidence type="ECO:0000313" key="2">
    <source>
        <dbReference type="EMBL" id="TXB63783.1"/>
    </source>
</evidence>
<comment type="caution">
    <text evidence="2">The sequence shown here is derived from an EMBL/GenBank/DDBJ whole genome shotgun (WGS) entry which is preliminary data.</text>
</comment>
<sequence length="138" mass="15976">MPLKKIILDTNLWISHLISERLIQLDALLANNQVKLIFSEQLLEEFVLVAQRSKFQKYFAAEDIQDLLAVFDTFGAMVEVKSEVDICRDPKDNFLLAMAKDSEADFLITGDKDLLVLKQFEETEILTFTDFIHFMMPE</sequence>
<feature type="domain" description="PIN" evidence="1">
    <location>
        <begin position="4"/>
        <end position="116"/>
    </location>
</feature>